<dbReference type="NCBIfam" id="TIGR02402">
    <property type="entry name" value="trehalose_TreZ"/>
    <property type="match status" value="1"/>
</dbReference>
<evidence type="ECO:0000313" key="16">
    <source>
        <dbReference type="EMBL" id="MFC4426048.1"/>
    </source>
</evidence>
<comment type="pathway">
    <text evidence="2 14">Glycan biosynthesis; trehalose biosynthesis.</text>
</comment>
<dbReference type="Gene3D" id="2.60.40.10">
    <property type="entry name" value="Immunoglobulins"/>
    <property type="match status" value="1"/>
</dbReference>
<dbReference type="InterPro" id="IPR006047">
    <property type="entry name" value="GH13_cat_dom"/>
</dbReference>
<dbReference type="SMART" id="SM00642">
    <property type="entry name" value="Aamy"/>
    <property type="match status" value="1"/>
</dbReference>
<evidence type="ECO:0000256" key="3">
    <source>
        <dbReference type="ARBA" id="ARBA00008061"/>
    </source>
</evidence>
<dbReference type="Gene3D" id="2.60.40.1180">
    <property type="entry name" value="Golgi alpha-mannosidase II"/>
    <property type="match status" value="1"/>
</dbReference>
<reference evidence="17" key="1">
    <citation type="journal article" date="2019" name="Int. J. Syst. Evol. Microbiol.">
        <title>The Global Catalogue of Microorganisms (GCM) 10K type strain sequencing project: providing services to taxonomists for standard genome sequencing and annotation.</title>
        <authorList>
            <consortium name="The Broad Institute Genomics Platform"/>
            <consortium name="The Broad Institute Genome Sequencing Center for Infectious Disease"/>
            <person name="Wu L."/>
            <person name="Ma J."/>
        </authorList>
    </citation>
    <scope>NUCLEOTIDE SEQUENCE [LARGE SCALE GENOMIC DNA]</scope>
    <source>
        <strain evidence="17">CCUG 56029</strain>
    </source>
</reference>
<dbReference type="Gene3D" id="1.10.10.760">
    <property type="entry name" value="E-set domains of sugar-utilizing enzymes"/>
    <property type="match status" value="1"/>
</dbReference>
<evidence type="ECO:0000256" key="13">
    <source>
        <dbReference type="NCBIfam" id="TIGR02402"/>
    </source>
</evidence>
<evidence type="ECO:0000256" key="11">
    <source>
        <dbReference type="ARBA" id="ARBA00033284"/>
    </source>
</evidence>
<comment type="subcellular location">
    <subcellularLocation>
        <location evidence="1">Cytoplasm</location>
    </subcellularLocation>
</comment>
<dbReference type="SUPFAM" id="SSF51011">
    <property type="entry name" value="Glycosyl hydrolase domain"/>
    <property type="match status" value="1"/>
</dbReference>
<organism evidence="16 17">
    <name type="scientific">Deinococcus navajonensis</name>
    <dbReference type="NCBI Taxonomy" id="309884"/>
    <lineage>
        <taxon>Bacteria</taxon>
        <taxon>Thermotogati</taxon>
        <taxon>Deinococcota</taxon>
        <taxon>Deinococci</taxon>
        <taxon>Deinococcales</taxon>
        <taxon>Deinococcaceae</taxon>
        <taxon>Deinococcus</taxon>
    </lineage>
</organism>
<dbReference type="Pfam" id="PF00128">
    <property type="entry name" value="Alpha-amylase"/>
    <property type="match status" value="1"/>
</dbReference>
<proteinExistence type="inferred from homology"/>
<evidence type="ECO:0000256" key="2">
    <source>
        <dbReference type="ARBA" id="ARBA00005199"/>
    </source>
</evidence>
<evidence type="ECO:0000256" key="7">
    <source>
        <dbReference type="ARBA" id="ARBA00022801"/>
    </source>
</evidence>
<comment type="similarity">
    <text evidence="3 14">Belongs to the glycosyl hydrolase 13 family.</text>
</comment>
<dbReference type="CDD" id="cd02853">
    <property type="entry name" value="E_set_MTHase_like_N"/>
    <property type="match status" value="1"/>
</dbReference>
<dbReference type="CDD" id="cd11325">
    <property type="entry name" value="AmyAc_GTHase"/>
    <property type="match status" value="1"/>
</dbReference>
<dbReference type="InterPro" id="IPR014756">
    <property type="entry name" value="Ig_E-set"/>
</dbReference>
<dbReference type="InterPro" id="IPR013783">
    <property type="entry name" value="Ig-like_fold"/>
</dbReference>
<evidence type="ECO:0000256" key="14">
    <source>
        <dbReference type="PIRNR" id="PIRNR006337"/>
    </source>
</evidence>
<name>A0ABV8XN46_9DEIO</name>
<evidence type="ECO:0000256" key="5">
    <source>
        <dbReference type="ARBA" id="ARBA00015938"/>
    </source>
</evidence>
<keyword evidence="7 14" id="KW-0378">Hydrolase</keyword>
<dbReference type="GO" id="GO:0033942">
    <property type="term" value="F:4-alpha-D-(1-&gt;4)-alpha-D-glucanotrehalose trehalohydrolase activity"/>
    <property type="evidence" value="ECO:0007669"/>
    <property type="project" value="UniProtKB-EC"/>
</dbReference>
<keyword evidence="17" id="KW-1185">Reference proteome</keyword>
<evidence type="ECO:0000256" key="12">
    <source>
        <dbReference type="ARBA" id="ARBA00034013"/>
    </source>
</evidence>
<evidence type="ECO:0000256" key="8">
    <source>
        <dbReference type="ARBA" id="ARBA00023277"/>
    </source>
</evidence>
<dbReference type="SUPFAM" id="SSF51445">
    <property type="entry name" value="(Trans)glycosidases"/>
    <property type="match status" value="1"/>
</dbReference>
<dbReference type="Gene3D" id="3.20.20.80">
    <property type="entry name" value="Glycosidases"/>
    <property type="match status" value="1"/>
</dbReference>
<feature type="domain" description="Glycosyl hydrolase family 13 catalytic" evidence="15">
    <location>
        <begin position="121"/>
        <end position="456"/>
    </location>
</feature>
<accession>A0ABV8XN46</accession>
<sequence>MTSSPPLASDHRNRRLGAHLRPEGGTRFRAWSTMAQEIRVRIGGTEHPMAALGDGIFQVDLPVGAGTRYQFVLDGLITPDPYARFLPDGVHGEAEVVDLEGYPWRHRDWPGRKLEECVFYELHVGTFTPEGTYRAAQERLPYLKELGVTAIELMPVAAFAGARGWGYDGVALYAPYAPYGRPEDLMAFVDAAHGLDLAVVLDVVYNHFGPDGNYLQRYAPSYFTDRFSSPWGEGLDYAEPHMRRLITGNARMWLRDYRLDGLRLDATQTMQDDSPEHILRELAREVHALGGAHLLLAEDYRNLPELVTDDHLDGVWVDDFHHEVRVTLTGERDGYYRAYQGGAPALAHVIHRGWVYEGQTWPLEDQPRGRPADRLEAPSFVYFIQNHDQIGNRPRGDRLHHLKAVSPAQFRSASMLLLTLPMTPLLFQGQEWAASTPFPFFSDHHGELGRLVSEGRRKEFGHFEGFQGKDVLDPQTEATFRLAHLNWAEAGGGEHAHTLSLYRDLLRLRREDPVLRGRTRQGLSAGHAGDLLWVRRVGVSGERVLLWNTGATPLDTATIPLPFVLPQEVLLHADRTVDKENPPLRLSPGHAMLLKRTP</sequence>
<dbReference type="PANTHER" id="PTHR43651">
    <property type="entry name" value="1,4-ALPHA-GLUCAN-BRANCHING ENZYME"/>
    <property type="match status" value="1"/>
</dbReference>
<evidence type="ECO:0000259" key="15">
    <source>
        <dbReference type="SMART" id="SM00642"/>
    </source>
</evidence>
<dbReference type="InterPro" id="IPR013780">
    <property type="entry name" value="Glyco_hydro_b"/>
</dbReference>
<dbReference type="InterPro" id="IPR044901">
    <property type="entry name" value="Trehalose_TreZ_E-set_sf"/>
</dbReference>
<evidence type="ECO:0000256" key="1">
    <source>
        <dbReference type="ARBA" id="ARBA00004496"/>
    </source>
</evidence>
<dbReference type="PIRSF" id="PIRSF006337">
    <property type="entry name" value="Trehalose_TreZ"/>
    <property type="match status" value="1"/>
</dbReference>
<comment type="caution">
    <text evidence="16">The sequence shown here is derived from an EMBL/GenBank/DDBJ whole genome shotgun (WGS) entry which is preliminary data.</text>
</comment>
<comment type="catalytic activity">
    <reaction evidence="12 14">
        <text>hydrolysis of (1-&gt;4)-alpha-D-glucosidic linkage in 4-alpha-D-[(1-&gt;4)-alpha-D-glucanosyl]n trehalose to yield trehalose and (1-&gt;4)-alpha-D-glucan.</text>
        <dbReference type="EC" id="3.2.1.141"/>
    </reaction>
</comment>
<evidence type="ECO:0000313" key="17">
    <source>
        <dbReference type="Proteomes" id="UP001595998"/>
    </source>
</evidence>
<dbReference type="InterPro" id="IPR017853">
    <property type="entry name" value="GH"/>
</dbReference>
<evidence type="ECO:0000256" key="6">
    <source>
        <dbReference type="ARBA" id="ARBA00022490"/>
    </source>
</evidence>
<protein>
    <recommendedName>
        <fullName evidence="5 13">Malto-oligosyltrehalose trehalohydrolase</fullName>
        <shortName evidence="14">MTHase</shortName>
        <ecNumber evidence="4 13">3.2.1.141</ecNumber>
    </recommendedName>
    <alternativeName>
        <fullName evidence="11 14">4-alpha-D-((1-&gt;4)-alpha-D-glucano)trehalose trehalohydrolase</fullName>
    </alternativeName>
    <alternativeName>
        <fullName evidence="10 14">Maltooligosyl trehalose trehalohydrolase</fullName>
    </alternativeName>
</protein>
<dbReference type="RefSeq" id="WP_380038042.1">
    <property type="nucleotide sequence ID" value="NZ_JBHSEH010000005.1"/>
</dbReference>
<evidence type="ECO:0000256" key="10">
    <source>
        <dbReference type="ARBA" id="ARBA00032057"/>
    </source>
</evidence>
<evidence type="ECO:0000256" key="9">
    <source>
        <dbReference type="ARBA" id="ARBA00023295"/>
    </source>
</evidence>
<dbReference type="EMBL" id="JBHSEH010000005">
    <property type="protein sequence ID" value="MFC4426048.1"/>
    <property type="molecule type" value="Genomic_DNA"/>
</dbReference>
<dbReference type="Proteomes" id="UP001595998">
    <property type="component" value="Unassembled WGS sequence"/>
</dbReference>
<dbReference type="InterPro" id="IPR012768">
    <property type="entry name" value="Trehalose_TreZ"/>
</dbReference>
<keyword evidence="9 14" id="KW-0326">Glycosidase</keyword>
<dbReference type="PANTHER" id="PTHR43651:SF11">
    <property type="entry name" value="MALTO-OLIGOSYLTREHALOSE TREHALOHYDROLASE"/>
    <property type="match status" value="1"/>
</dbReference>
<evidence type="ECO:0000256" key="4">
    <source>
        <dbReference type="ARBA" id="ARBA00012268"/>
    </source>
</evidence>
<dbReference type="EC" id="3.2.1.141" evidence="4 13"/>
<gene>
    <name evidence="16" type="primary">treZ</name>
    <name evidence="16" type="ORF">ACFOZ9_07455</name>
</gene>
<dbReference type="SUPFAM" id="SSF81296">
    <property type="entry name" value="E set domains"/>
    <property type="match status" value="1"/>
</dbReference>
<keyword evidence="8" id="KW-0119">Carbohydrate metabolism</keyword>
<keyword evidence="6" id="KW-0963">Cytoplasm</keyword>